<dbReference type="Proteomes" id="UP000663836">
    <property type="component" value="Unassembled WGS sequence"/>
</dbReference>
<reference evidence="2" key="1">
    <citation type="submission" date="2021-02" db="EMBL/GenBank/DDBJ databases">
        <authorList>
            <person name="Nowell W R."/>
        </authorList>
    </citation>
    <scope>NUCLEOTIDE SEQUENCE</scope>
</reference>
<dbReference type="EMBL" id="CAJNOT010003462">
    <property type="protein sequence ID" value="CAF1385078.1"/>
    <property type="molecule type" value="Genomic_DNA"/>
</dbReference>
<evidence type="ECO:0000313" key="4">
    <source>
        <dbReference type="Proteomes" id="UP000663864"/>
    </source>
</evidence>
<dbReference type="EMBL" id="CAJOBD010003599">
    <property type="protein sequence ID" value="CAF3957187.1"/>
    <property type="molecule type" value="Genomic_DNA"/>
</dbReference>
<comment type="caution">
    <text evidence="2">The sequence shown here is derived from an EMBL/GenBank/DDBJ whole genome shotgun (WGS) entry which is preliminary data.</text>
</comment>
<protein>
    <submittedName>
        <fullName evidence="2">Uncharacterized protein</fullName>
    </submittedName>
</protein>
<feature type="compositionally biased region" description="Basic and acidic residues" evidence="1">
    <location>
        <begin position="145"/>
        <end position="163"/>
    </location>
</feature>
<evidence type="ECO:0000313" key="2">
    <source>
        <dbReference type="EMBL" id="CAF1385078.1"/>
    </source>
</evidence>
<evidence type="ECO:0000313" key="3">
    <source>
        <dbReference type="EMBL" id="CAF3957187.1"/>
    </source>
</evidence>
<dbReference type="AlphaFoldDB" id="A0A815JVR2"/>
<proteinExistence type="predicted"/>
<sequence>MMNLTTTSKDPIISNSFVTCYPDRLVIHLYYFPYGNKTIKYTDIQSCELLRIVDLSILKRKMWGMALSSVWWHADFHRHWREYYILLDTNQWLKIGITMNDDDIINVYKLIKEKIDSQQSTETSSEKKSFDDIGKVDTNVASSMSEKEVEYQKSLESNKEKYI</sequence>
<evidence type="ECO:0000256" key="1">
    <source>
        <dbReference type="SAM" id="MobiDB-lite"/>
    </source>
</evidence>
<accession>A0A815JVR2</accession>
<name>A0A815JVR2_9BILA</name>
<gene>
    <name evidence="3" type="ORF">JBS370_LOCUS23878</name>
    <name evidence="2" type="ORF">ZHD862_LOCUS32323</name>
</gene>
<dbReference type="Proteomes" id="UP000663864">
    <property type="component" value="Unassembled WGS sequence"/>
</dbReference>
<feature type="region of interest" description="Disordered" evidence="1">
    <location>
        <begin position="141"/>
        <end position="163"/>
    </location>
</feature>
<organism evidence="2 4">
    <name type="scientific">Rotaria sordida</name>
    <dbReference type="NCBI Taxonomy" id="392033"/>
    <lineage>
        <taxon>Eukaryota</taxon>
        <taxon>Metazoa</taxon>
        <taxon>Spiralia</taxon>
        <taxon>Gnathifera</taxon>
        <taxon>Rotifera</taxon>
        <taxon>Eurotatoria</taxon>
        <taxon>Bdelloidea</taxon>
        <taxon>Philodinida</taxon>
        <taxon>Philodinidae</taxon>
        <taxon>Rotaria</taxon>
    </lineage>
</organism>